<dbReference type="PANTHER" id="PTHR30349:SF93">
    <property type="entry name" value="FELS-2 PROPHAGE PROTEIN"/>
    <property type="match status" value="1"/>
</dbReference>
<dbReference type="InterPro" id="IPR057084">
    <property type="entry name" value="Int_N"/>
</dbReference>
<name>A0A022PDK1_9GAMM</name>
<gene>
    <name evidence="4" type="ORF">BA1DRAFT_03253</name>
</gene>
<dbReference type="InterPro" id="IPR013762">
    <property type="entry name" value="Integrase-like_cat_sf"/>
</dbReference>
<evidence type="ECO:0000256" key="1">
    <source>
        <dbReference type="ARBA" id="ARBA00022908"/>
    </source>
</evidence>
<feature type="domain" description="Tyr recombinase" evidence="3">
    <location>
        <begin position="157"/>
        <end position="312"/>
    </location>
</feature>
<dbReference type="CDD" id="cd00796">
    <property type="entry name" value="INT_Rci_Hp1_C"/>
    <property type="match status" value="1"/>
</dbReference>
<evidence type="ECO:0000313" key="4">
    <source>
        <dbReference type="EMBL" id="EYU14257.1"/>
    </source>
</evidence>
<dbReference type="PANTHER" id="PTHR30349">
    <property type="entry name" value="PHAGE INTEGRASE-RELATED"/>
    <property type="match status" value="1"/>
</dbReference>
<dbReference type="GO" id="GO:0006310">
    <property type="term" value="P:DNA recombination"/>
    <property type="evidence" value="ECO:0007669"/>
    <property type="project" value="UniProtKB-KW"/>
</dbReference>
<dbReference type="AlphaFoldDB" id="A0A022PDK1"/>
<dbReference type="EMBL" id="JFGV01000053">
    <property type="protein sequence ID" value="EYU14257.1"/>
    <property type="molecule type" value="Genomic_DNA"/>
</dbReference>
<dbReference type="GO" id="GO:0003677">
    <property type="term" value="F:DNA binding"/>
    <property type="evidence" value="ECO:0007669"/>
    <property type="project" value="InterPro"/>
</dbReference>
<keyword evidence="5" id="KW-1185">Reference proteome</keyword>
<dbReference type="Pfam" id="PF24624">
    <property type="entry name" value="Int_N"/>
    <property type="match status" value="1"/>
</dbReference>
<dbReference type="Pfam" id="PF00589">
    <property type="entry name" value="Phage_integrase"/>
    <property type="match status" value="1"/>
</dbReference>
<dbReference type="RefSeq" id="WP_036780967.1">
    <property type="nucleotide sequence ID" value="NZ_CAWLTM010000062.1"/>
</dbReference>
<dbReference type="Proteomes" id="UP000023464">
    <property type="component" value="Unassembled WGS sequence"/>
</dbReference>
<dbReference type="PROSITE" id="PS51898">
    <property type="entry name" value="TYR_RECOMBINASE"/>
    <property type="match status" value="1"/>
</dbReference>
<dbReference type="SUPFAM" id="SSF56349">
    <property type="entry name" value="DNA breaking-rejoining enzymes"/>
    <property type="match status" value="1"/>
</dbReference>
<comment type="caution">
    <text evidence="4">The sequence shown here is derived from an EMBL/GenBank/DDBJ whole genome shotgun (WGS) entry which is preliminary data.</text>
</comment>
<dbReference type="InterPro" id="IPR011010">
    <property type="entry name" value="DNA_brk_join_enz"/>
</dbReference>
<keyword evidence="2" id="KW-0233">DNA recombination</keyword>
<keyword evidence="1" id="KW-0229">DNA integration</keyword>
<protein>
    <submittedName>
        <fullName evidence="4">Site-specific recombinase XerD</fullName>
    </submittedName>
</protein>
<organism evidence="4 5">
    <name type="scientific">Photorhabdus aegyptia</name>
    <dbReference type="NCBI Taxonomy" id="2805098"/>
    <lineage>
        <taxon>Bacteria</taxon>
        <taxon>Pseudomonadati</taxon>
        <taxon>Pseudomonadota</taxon>
        <taxon>Gammaproteobacteria</taxon>
        <taxon>Enterobacterales</taxon>
        <taxon>Morganellaceae</taxon>
        <taxon>Photorhabdus</taxon>
    </lineage>
</organism>
<dbReference type="InterPro" id="IPR050090">
    <property type="entry name" value="Tyrosine_recombinase_XerCD"/>
</dbReference>
<evidence type="ECO:0000256" key="2">
    <source>
        <dbReference type="ARBA" id="ARBA00023172"/>
    </source>
</evidence>
<dbReference type="Gene3D" id="1.10.443.10">
    <property type="entry name" value="Intergrase catalytic core"/>
    <property type="match status" value="1"/>
</dbReference>
<dbReference type="PATRIC" id="fig|1393736.3.peg.3324"/>
<proteinExistence type="predicted"/>
<sequence>MPIKKLDDGRYMVDIRPLGRHGNRIRRTFNKKTEAIAFERHSMANAQKLSARTSRRDLSDLLNLWWLYHGQTAENGTIEKRQLMKTIRQLNDPSINRLNKHVLLEHRSNRLADGIKASTINRDMYRLSGMITTLQKLEVFSGSNPLNGLPPLKEKQPEMTFLTKEEVKTLLSVLSGDERKIALLCLSTGARWGEASTLKSAQVKSCRVTFLKTKNGKQRTIPISKELEKEIKQKSGELFDVDYESFRTKLKSIKPDLPEGQATHVLRHTFASHFVMKGGNIVALQQILGHANIQQTMAYAHLAPDYLQFAITLNPLNGGMEI</sequence>
<accession>A0A022PDK1</accession>
<dbReference type="GO" id="GO:0015074">
    <property type="term" value="P:DNA integration"/>
    <property type="evidence" value="ECO:0007669"/>
    <property type="project" value="UniProtKB-KW"/>
</dbReference>
<dbReference type="InterPro" id="IPR002104">
    <property type="entry name" value="Integrase_catalytic"/>
</dbReference>
<reference evidence="4 5" key="1">
    <citation type="submission" date="2014-03" db="EMBL/GenBank/DDBJ databases">
        <title>Draft Genome of Photorhabdus luminescens BA1, an Egyptian Isolate.</title>
        <authorList>
            <person name="Ghazal S."/>
            <person name="Hurst S.G.IV."/>
            <person name="Morris K."/>
            <person name="Thomas K."/>
            <person name="Tisa L.S."/>
        </authorList>
    </citation>
    <scope>NUCLEOTIDE SEQUENCE [LARGE SCALE GENOMIC DNA]</scope>
    <source>
        <strain evidence="4 5">BA1</strain>
    </source>
</reference>
<evidence type="ECO:0000313" key="5">
    <source>
        <dbReference type="Proteomes" id="UP000023464"/>
    </source>
</evidence>
<evidence type="ECO:0000259" key="3">
    <source>
        <dbReference type="PROSITE" id="PS51898"/>
    </source>
</evidence>